<evidence type="ECO:0000256" key="1">
    <source>
        <dbReference type="ARBA" id="ARBA00023015"/>
    </source>
</evidence>
<evidence type="ECO:0000259" key="5">
    <source>
        <dbReference type="PROSITE" id="PS01124"/>
    </source>
</evidence>
<dbReference type="InterPro" id="IPR020449">
    <property type="entry name" value="Tscrpt_reg_AraC-type_HTH"/>
</dbReference>
<keyword evidence="1" id="KW-0805">Transcription regulation</keyword>
<evidence type="ECO:0000313" key="7">
    <source>
        <dbReference type="Proteomes" id="UP001174932"/>
    </source>
</evidence>
<dbReference type="InterPro" id="IPR014710">
    <property type="entry name" value="RmlC-like_jellyroll"/>
</dbReference>
<evidence type="ECO:0000256" key="4">
    <source>
        <dbReference type="ARBA" id="ARBA00023163"/>
    </source>
</evidence>
<dbReference type="PROSITE" id="PS01124">
    <property type="entry name" value="HTH_ARAC_FAMILY_2"/>
    <property type="match status" value="1"/>
</dbReference>
<evidence type="ECO:0000256" key="2">
    <source>
        <dbReference type="ARBA" id="ARBA00023125"/>
    </source>
</evidence>
<proteinExistence type="predicted"/>
<organism evidence="6 7">
    <name type="scientific">Rhizobium alvei</name>
    <dbReference type="NCBI Taxonomy" id="1132659"/>
    <lineage>
        <taxon>Bacteria</taxon>
        <taxon>Pseudomonadati</taxon>
        <taxon>Pseudomonadota</taxon>
        <taxon>Alphaproteobacteria</taxon>
        <taxon>Hyphomicrobiales</taxon>
        <taxon>Rhizobiaceae</taxon>
        <taxon>Rhizobium/Agrobacterium group</taxon>
        <taxon>Rhizobium</taxon>
    </lineage>
</organism>
<feature type="domain" description="HTH araC/xylS-type" evidence="5">
    <location>
        <begin position="189"/>
        <end position="287"/>
    </location>
</feature>
<dbReference type="PRINTS" id="PR00032">
    <property type="entry name" value="HTHARAC"/>
</dbReference>
<dbReference type="PANTHER" id="PTHR43280">
    <property type="entry name" value="ARAC-FAMILY TRANSCRIPTIONAL REGULATOR"/>
    <property type="match status" value="1"/>
</dbReference>
<dbReference type="Proteomes" id="UP001174932">
    <property type="component" value="Unassembled WGS sequence"/>
</dbReference>
<comment type="caution">
    <text evidence="6">The sequence shown here is derived from an EMBL/GenBank/DDBJ whole genome shotgun (WGS) entry which is preliminary data.</text>
</comment>
<dbReference type="PANTHER" id="PTHR43280:SF32">
    <property type="entry name" value="TRANSCRIPTIONAL REGULATORY PROTEIN"/>
    <property type="match status" value="1"/>
</dbReference>
<keyword evidence="3" id="KW-0010">Activator</keyword>
<dbReference type="InterPro" id="IPR011051">
    <property type="entry name" value="RmlC_Cupin_sf"/>
</dbReference>
<dbReference type="SUPFAM" id="SSF46689">
    <property type="entry name" value="Homeodomain-like"/>
    <property type="match status" value="1"/>
</dbReference>
<protein>
    <submittedName>
        <fullName evidence="6">Helix-turn-helix domain-containing protein</fullName>
    </submittedName>
</protein>
<evidence type="ECO:0000313" key="6">
    <source>
        <dbReference type="EMBL" id="MDO6964402.1"/>
    </source>
</evidence>
<sequence length="295" mass="33472">MSRPKAKVPTYGLYGEDDARSPDFWIHAESIASRSQLYNWEIRQHRHESFFQILQVRNGTGDAALGERRERLSPGTIVTVPEKLTHGFRFSHDIDGQVITLMTSRLPARRPGSGWRSLMSQPSVTRLTAGSGDGDYLATTLDRIGDELAVGFGARSSLIEAYVEIVLTLLASREPGSDMTASRDKSRIDQLNDLIGAHFRQHYPVEFYAGEIGVSPTHLNRICRNETGRSMNELLKDRIMSQARRDLVFTFMTAQEIAWDLGFSDPAYFTRFFTREAGVTPRQFREQERRQLGEI</sequence>
<reference evidence="6" key="1">
    <citation type="journal article" date="2015" name="Int. J. Syst. Evol. Microbiol.">
        <title>Rhizobium alvei sp. nov., isolated from a freshwater river.</title>
        <authorList>
            <person name="Sheu S.Y."/>
            <person name="Huang H.W."/>
            <person name="Young C.C."/>
            <person name="Chen W.M."/>
        </authorList>
    </citation>
    <scope>NUCLEOTIDE SEQUENCE</scope>
    <source>
        <strain evidence="6">TNR-22</strain>
    </source>
</reference>
<dbReference type="SUPFAM" id="SSF51182">
    <property type="entry name" value="RmlC-like cupins"/>
    <property type="match status" value="1"/>
</dbReference>
<dbReference type="Gene3D" id="2.60.120.10">
    <property type="entry name" value="Jelly Rolls"/>
    <property type="match status" value="1"/>
</dbReference>
<dbReference type="InterPro" id="IPR047264">
    <property type="entry name" value="Cupin_HpaA-like_N"/>
</dbReference>
<reference evidence="6" key="2">
    <citation type="submission" date="2023-07" db="EMBL/GenBank/DDBJ databases">
        <authorList>
            <person name="Shen H."/>
        </authorList>
    </citation>
    <scope>NUCLEOTIDE SEQUENCE</scope>
    <source>
        <strain evidence="6">TNR-22</strain>
    </source>
</reference>
<dbReference type="InterPro" id="IPR018060">
    <property type="entry name" value="HTH_AraC"/>
</dbReference>
<name>A0ABT8YMD0_9HYPH</name>
<keyword evidence="4" id="KW-0804">Transcription</keyword>
<accession>A0ABT8YMD0</accession>
<dbReference type="Pfam" id="PF02311">
    <property type="entry name" value="AraC_binding"/>
    <property type="match status" value="1"/>
</dbReference>
<keyword evidence="7" id="KW-1185">Reference proteome</keyword>
<dbReference type="EMBL" id="JAUOZU010000007">
    <property type="protein sequence ID" value="MDO6964402.1"/>
    <property type="molecule type" value="Genomic_DNA"/>
</dbReference>
<dbReference type="RefSeq" id="WP_304376315.1">
    <property type="nucleotide sequence ID" value="NZ_JAUOZU010000007.1"/>
</dbReference>
<dbReference type="CDD" id="cd06999">
    <property type="entry name" value="cupin_HpaA-like_N"/>
    <property type="match status" value="1"/>
</dbReference>
<gene>
    <name evidence="6" type="ORF">Q4481_10575</name>
</gene>
<dbReference type="InterPro" id="IPR003313">
    <property type="entry name" value="AraC-bd"/>
</dbReference>
<evidence type="ECO:0000256" key="3">
    <source>
        <dbReference type="ARBA" id="ARBA00023159"/>
    </source>
</evidence>
<dbReference type="Gene3D" id="1.10.10.60">
    <property type="entry name" value="Homeodomain-like"/>
    <property type="match status" value="1"/>
</dbReference>
<dbReference type="Pfam" id="PF12833">
    <property type="entry name" value="HTH_18"/>
    <property type="match status" value="1"/>
</dbReference>
<dbReference type="SMART" id="SM00342">
    <property type="entry name" value="HTH_ARAC"/>
    <property type="match status" value="1"/>
</dbReference>
<dbReference type="InterPro" id="IPR009057">
    <property type="entry name" value="Homeodomain-like_sf"/>
</dbReference>
<keyword evidence="2" id="KW-0238">DNA-binding</keyword>